<dbReference type="SUPFAM" id="SSF52058">
    <property type="entry name" value="L domain-like"/>
    <property type="match status" value="1"/>
</dbReference>
<dbReference type="Gene3D" id="3.80.10.10">
    <property type="entry name" value="Ribonuclease Inhibitor"/>
    <property type="match status" value="1"/>
</dbReference>
<comment type="caution">
    <text evidence="1">The sequence shown here is derived from an EMBL/GenBank/DDBJ whole genome shotgun (WGS) entry which is preliminary data.</text>
</comment>
<accession>A0A392P166</accession>
<sequence>MGLVGKIPVSMGIYLKNLTYLGLDNNMLDGPVPEELGLLKFANEINLENNNLSGRITFSREVGEKFKLAGNVGLCLGKNYNCSGDGGSSSSLCQLNPCKMLTNVNPPDVDSNWFPWLFWILMYAAAEL</sequence>
<dbReference type="PANTHER" id="PTHR48065:SF11">
    <property type="entry name" value="OS11G0213300 PROTEIN"/>
    <property type="match status" value="1"/>
</dbReference>
<proteinExistence type="predicted"/>
<protein>
    <submittedName>
        <fullName evidence="1">Piriformospora indica-insensitive protein 2</fullName>
    </submittedName>
</protein>
<evidence type="ECO:0000313" key="1">
    <source>
        <dbReference type="EMBL" id="MCI05169.1"/>
    </source>
</evidence>
<reference evidence="1 2" key="1">
    <citation type="journal article" date="2018" name="Front. Plant Sci.">
        <title>Red Clover (Trifolium pratense) and Zigzag Clover (T. medium) - A Picture of Genomic Similarities and Differences.</title>
        <authorList>
            <person name="Dluhosova J."/>
            <person name="Istvanek J."/>
            <person name="Nedelnik J."/>
            <person name="Repkova J."/>
        </authorList>
    </citation>
    <scope>NUCLEOTIDE SEQUENCE [LARGE SCALE GENOMIC DNA]</scope>
    <source>
        <strain evidence="2">cv. 10/8</strain>
        <tissue evidence="1">Leaf</tissue>
    </source>
</reference>
<organism evidence="1 2">
    <name type="scientific">Trifolium medium</name>
    <dbReference type="NCBI Taxonomy" id="97028"/>
    <lineage>
        <taxon>Eukaryota</taxon>
        <taxon>Viridiplantae</taxon>
        <taxon>Streptophyta</taxon>
        <taxon>Embryophyta</taxon>
        <taxon>Tracheophyta</taxon>
        <taxon>Spermatophyta</taxon>
        <taxon>Magnoliopsida</taxon>
        <taxon>eudicotyledons</taxon>
        <taxon>Gunneridae</taxon>
        <taxon>Pentapetalae</taxon>
        <taxon>rosids</taxon>
        <taxon>fabids</taxon>
        <taxon>Fabales</taxon>
        <taxon>Fabaceae</taxon>
        <taxon>Papilionoideae</taxon>
        <taxon>50 kb inversion clade</taxon>
        <taxon>NPAAA clade</taxon>
        <taxon>Hologalegina</taxon>
        <taxon>IRL clade</taxon>
        <taxon>Trifolieae</taxon>
        <taxon>Trifolium</taxon>
    </lineage>
</organism>
<dbReference type="PANTHER" id="PTHR48065">
    <property type="entry name" value="OS10G0469600 PROTEIN"/>
    <property type="match status" value="1"/>
</dbReference>
<evidence type="ECO:0000313" key="2">
    <source>
        <dbReference type="Proteomes" id="UP000265520"/>
    </source>
</evidence>
<name>A0A392P166_9FABA</name>
<keyword evidence="2" id="KW-1185">Reference proteome</keyword>
<dbReference type="Proteomes" id="UP000265520">
    <property type="component" value="Unassembled WGS sequence"/>
</dbReference>
<dbReference type="InterPro" id="IPR032675">
    <property type="entry name" value="LRR_dom_sf"/>
</dbReference>
<dbReference type="AlphaFoldDB" id="A0A392P166"/>
<dbReference type="EMBL" id="LXQA010057749">
    <property type="protein sequence ID" value="MCI05169.1"/>
    <property type="molecule type" value="Genomic_DNA"/>
</dbReference>